<dbReference type="PANTHER" id="PTHR30015">
    <property type="entry name" value="MRR RESTRICTION SYSTEM PROTEIN"/>
    <property type="match status" value="1"/>
</dbReference>
<sequence length="234" mass="26609">MTPEEYEKYVASLYQARGYKTIVTPLSGDWGIDVIATKGTEKIAIQAKMYGRTYRKVNRSNIMELYGAMAFQDCTKAVLATDGELLDDAKIVAEKLNIEILQTRTNNTDTSMKGNLYKEEKPKLFNSYPTFDEAWQKYIMPLKGSTLKNSRGNNKIIDVNWGGIKRITSKDKEGEIGIEGFRLAYNKLIKEDKVTRSYINQQVNKRCSSGIVLILGQLPFVEMINRPKSLILKQ</sequence>
<dbReference type="RefSeq" id="WP_097549313.1">
    <property type="nucleotide sequence ID" value="NZ_CP024725.1"/>
</dbReference>
<dbReference type="Pfam" id="PF04471">
    <property type="entry name" value="Mrr_cat"/>
    <property type="match status" value="1"/>
</dbReference>
<dbReference type="AlphaFoldDB" id="A0A2A6EHT6"/>
<organism evidence="2 3">
    <name type="scientific">Prevotella intermedia</name>
    <dbReference type="NCBI Taxonomy" id="28131"/>
    <lineage>
        <taxon>Bacteria</taxon>
        <taxon>Pseudomonadati</taxon>
        <taxon>Bacteroidota</taxon>
        <taxon>Bacteroidia</taxon>
        <taxon>Bacteroidales</taxon>
        <taxon>Prevotellaceae</taxon>
        <taxon>Prevotella</taxon>
    </lineage>
</organism>
<evidence type="ECO:0000313" key="3">
    <source>
        <dbReference type="Proteomes" id="UP000219058"/>
    </source>
</evidence>
<comment type="caution">
    <text evidence="2">The sequence shown here is derived from an EMBL/GenBank/DDBJ whole genome shotgun (WGS) entry which is preliminary data.</text>
</comment>
<dbReference type="PANTHER" id="PTHR30015:SF7">
    <property type="entry name" value="TYPE IV METHYL-DIRECTED RESTRICTION ENZYME ECOKMRR"/>
    <property type="match status" value="1"/>
</dbReference>
<keyword evidence="2" id="KW-0255">Endonuclease</keyword>
<dbReference type="EMBL" id="NSLY01000001">
    <property type="protein sequence ID" value="PDP61501.1"/>
    <property type="molecule type" value="Genomic_DNA"/>
</dbReference>
<protein>
    <submittedName>
        <fullName evidence="2">Restriction endonuclease</fullName>
    </submittedName>
</protein>
<name>A0A2A6EHT6_PREIN</name>
<proteinExistence type="predicted"/>
<dbReference type="GO" id="GO:0003677">
    <property type="term" value="F:DNA binding"/>
    <property type="evidence" value="ECO:0007669"/>
    <property type="project" value="InterPro"/>
</dbReference>
<keyword evidence="2" id="KW-0540">Nuclease</keyword>
<dbReference type="InterPro" id="IPR011335">
    <property type="entry name" value="Restrct_endonuc-II-like"/>
</dbReference>
<evidence type="ECO:0000259" key="1">
    <source>
        <dbReference type="Pfam" id="PF04471"/>
    </source>
</evidence>
<dbReference type="Gene3D" id="3.40.1350.10">
    <property type="match status" value="1"/>
</dbReference>
<reference evidence="2 3" key="1">
    <citation type="submission" date="2017-09" db="EMBL/GenBank/DDBJ databases">
        <title>Phase variable restriction modification systems are present in the genome sequences of periodontal pathogens Prevotella intermedia, Tannerella forsythia and Porphyromonas gingivalis.</title>
        <authorList>
            <person name="Haigh R.D."/>
            <person name="Crawford L."/>
            <person name="Ralph J."/>
            <person name="Wanford J."/>
            <person name="Vartoukian S.R."/>
            <person name="Hijazib K."/>
            <person name="Wade W."/>
            <person name="Oggioni M.R."/>
        </authorList>
    </citation>
    <scope>NUCLEOTIDE SEQUENCE [LARGE SCALE GENOMIC DNA]</scope>
    <source>
        <strain evidence="2 3">WW2834</strain>
    </source>
</reference>
<dbReference type="SUPFAM" id="SSF52980">
    <property type="entry name" value="Restriction endonuclease-like"/>
    <property type="match status" value="1"/>
</dbReference>
<keyword evidence="2" id="KW-0378">Hydrolase</keyword>
<accession>A0A2A6EHT6</accession>
<dbReference type="InterPro" id="IPR052906">
    <property type="entry name" value="Type_IV_Methyl-Rstrct_Enzyme"/>
</dbReference>
<dbReference type="InterPro" id="IPR007560">
    <property type="entry name" value="Restrct_endonuc_IV_Mrr"/>
</dbReference>
<evidence type="ECO:0000313" key="2">
    <source>
        <dbReference type="EMBL" id="PDP61501.1"/>
    </source>
</evidence>
<dbReference type="GO" id="GO:0009307">
    <property type="term" value="P:DNA restriction-modification system"/>
    <property type="evidence" value="ECO:0007669"/>
    <property type="project" value="InterPro"/>
</dbReference>
<dbReference type="Proteomes" id="UP000219058">
    <property type="component" value="Unassembled WGS sequence"/>
</dbReference>
<gene>
    <name evidence="2" type="ORF">CLI71_00690</name>
</gene>
<dbReference type="InterPro" id="IPR011856">
    <property type="entry name" value="tRNA_endonuc-like_dom_sf"/>
</dbReference>
<dbReference type="GO" id="GO:0015666">
    <property type="term" value="F:restriction endodeoxyribonuclease activity"/>
    <property type="evidence" value="ECO:0007669"/>
    <property type="project" value="TreeGrafter"/>
</dbReference>
<feature type="domain" description="Restriction endonuclease type IV Mrr" evidence="1">
    <location>
        <begin position="1"/>
        <end position="101"/>
    </location>
</feature>